<evidence type="ECO:0000256" key="1">
    <source>
        <dbReference type="ARBA" id="ARBA00004123"/>
    </source>
</evidence>
<dbReference type="InterPro" id="IPR019340">
    <property type="entry name" value="Histone_AcTrfase_su3"/>
</dbReference>
<comment type="similarity">
    <text evidence="2">Belongs to the NGG1 family.</text>
</comment>
<gene>
    <name evidence="7" type="ORF">ABEB36_010626</name>
</gene>
<dbReference type="AlphaFoldDB" id="A0ABD1ECJ2"/>
<dbReference type="PANTHER" id="PTHR13556:SF2">
    <property type="entry name" value="TRANSCRIPTIONAL ADAPTER 3"/>
    <property type="match status" value="1"/>
</dbReference>
<evidence type="ECO:0000313" key="7">
    <source>
        <dbReference type="EMBL" id="KAL1492368.1"/>
    </source>
</evidence>
<evidence type="ECO:0000313" key="8">
    <source>
        <dbReference type="Proteomes" id="UP001566132"/>
    </source>
</evidence>
<organism evidence="7 8">
    <name type="scientific">Hypothenemus hampei</name>
    <name type="common">Coffee berry borer</name>
    <dbReference type="NCBI Taxonomy" id="57062"/>
    <lineage>
        <taxon>Eukaryota</taxon>
        <taxon>Metazoa</taxon>
        <taxon>Ecdysozoa</taxon>
        <taxon>Arthropoda</taxon>
        <taxon>Hexapoda</taxon>
        <taxon>Insecta</taxon>
        <taxon>Pterygota</taxon>
        <taxon>Neoptera</taxon>
        <taxon>Endopterygota</taxon>
        <taxon>Coleoptera</taxon>
        <taxon>Polyphaga</taxon>
        <taxon>Cucujiformia</taxon>
        <taxon>Curculionidae</taxon>
        <taxon>Scolytinae</taxon>
        <taxon>Hypothenemus</taxon>
    </lineage>
</organism>
<dbReference type="GO" id="GO:0005634">
    <property type="term" value="C:nucleus"/>
    <property type="evidence" value="ECO:0007669"/>
    <property type="project" value="UniProtKB-SubCell"/>
</dbReference>
<dbReference type="Proteomes" id="UP001566132">
    <property type="component" value="Unassembled WGS sequence"/>
</dbReference>
<keyword evidence="4" id="KW-0804">Transcription</keyword>
<keyword evidence="3" id="KW-0805">Transcription regulation</keyword>
<sequence length="415" mass="47810">MLNSKHSLSSSKNNRYNGKLKEILSLSHSKCEPKIDIKDFSNVPLIRQKDNEPLLPKYSTILGRNGDEGIVMDDLDQLQQDLEKLLSTNALRTRFFLGEYTQADQKDGPHDKTSLKRKRSDDKPKYDLKNGLRLMKREITLPRNDNSDKFWASIEPYCASVDKEDVTFLDNIIQEFSKDIELNIPEIGEHYASTWSEDLINDEQNLGKTSKKPVDIKKNILQLMVETFGTRHAQLFSGLSTRKTNNTIKNIENGVKINKLKTSDLTKMKQVGQKVGPCFEKRLIKVLIEQGILSEEDANQTAPDDEILTELKKCQQELLTVNKYNLEELKKLRTAVLNDIHCNQLKEDLNKVDKEVLDLYNSIMQAKIKDEGKEYDKILNEKTINEYESKANALLKQQHVLNREINSMTDMSMLY</sequence>
<accession>A0ABD1ECJ2</accession>
<evidence type="ECO:0000256" key="5">
    <source>
        <dbReference type="ARBA" id="ARBA00023242"/>
    </source>
</evidence>
<keyword evidence="5" id="KW-0539">Nucleus</keyword>
<evidence type="ECO:0000256" key="6">
    <source>
        <dbReference type="SAM" id="MobiDB-lite"/>
    </source>
</evidence>
<protein>
    <submittedName>
        <fullName evidence="7">Uncharacterized protein</fullName>
    </submittedName>
</protein>
<feature type="compositionally biased region" description="Basic and acidic residues" evidence="6">
    <location>
        <begin position="104"/>
        <end position="125"/>
    </location>
</feature>
<keyword evidence="8" id="KW-1185">Reference proteome</keyword>
<reference evidence="7 8" key="1">
    <citation type="submission" date="2024-05" db="EMBL/GenBank/DDBJ databases">
        <title>Genetic variation in Jamaican populations of the coffee berry borer (Hypothenemus hampei).</title>
        <authorList>
            <person name="Errbii M."/>
            <person name="Myrie A."/>
        </authorList>
    </citation>
    <scope>NUCLEOTIDE SEQUENCE [LARGE SCALE GENOMIC DNA]</scope>
    <source>
        <strain evidence="7">JA-Hopewell-2020-01-JO</strain>
        <tissue evidence="7">Whole body</tissue>
    </source>
</reference>
<comment type="subcellular location">
    <subcellularLocation>
        <location evidence="1">Nucleus</location>
    </subcellularLocation>
</comment>
<proteinExistence type="inferred from homology"/>
<dbReference type="Pfam" id="PF10198">
    <property type="entry name" value="Ada3"/>
    <property type="match status" value="1"/>
</dbReference>
<evidence type="ECO:0000256" key="4">
    <source>
        <dbReference type="ARBA" id="ARBA00023163"/>
    </source>
</evidence>
<dbReference type="PANTHER" id="PTHR13556">
    <property type="entry name" value="TRANSCRIPTIONAL ADAPTER 3-RELATED"/>
    <property type="match status" value="1"/>
</dbReference>
<evidence type="ECO:0000256" key="2">
    <source>
        <dbReference type="ARBA" id="ARBA00005330"/>
    </source>
</evidence>
<evidence type="ECO:0000256" key="3">
    <source>
        <dbReference type="ARBA" id="ARBA00023015"/>
    </source>
</evidence>
<comment type="caution">
    <text evidence="7">The sequence shown here is derived from an EMBL/GenBank/DDBJ whole genome shotgun (WGS) entry which is preliminary data.</text>
</comment>
<name>A0ABD1ECJ2_HYPHA</name>
<feature type="region of interest" description="Disordered" evidence="6">
    <location>
        <begin position="102"/>
        <end position="125"/>
    </location>
</feature>
<dbReference type="EMBL" id="JBDJPC010000008">
    <property type="protein sequence ID" value="KAL1492368.1"/>
    <property type="molecule type" value="Genomic_DNA"/>
</dbReference>